<sequence length="41" mass="4587">MAEEASSFIRNLRKNRAVPGISGTALSYFPSISAWTMHILY</sequence>
<name>A0AAN0T7E0_HEYCO</name>
<accession>A0AAN0T7E0</accession>
<organism evidence="1 2">
    <name type="scientific">Heyndrickxia coagulans</name>
    <name type="common">Weizmannia coagulans</name>
    <dbReference type="NCBI Taxonomy" id="1398"/>
    <lineage>
        <taxon>Bacteria</taxon>
        <taxon>Bacillati</taxon>
        <taxon>Bacillota</taxon>
        <taxon>Bacilli</taxon>
        <taxon>Bacillales</taxon>
        <taxon>Bacillaceae</taxon>
        <taxon>Heyndrickxia</taxon>
    </lineage>
</organism>
<evidence type="ECO:0000313" key="2">
    <source>
        <dbReference type="Proteomes" id="UP000032024"/>
    </source>
</evidence>
<dbReference type="Proteomes" id="UP000032024">
    <property type="component" value="Chromosome"/>
</dbReference>
<dbReference type="EMBL" id="CP010525">
    <property type="protein sequence ID" value="AJO24267.1"/>
    <property type="molecule type" value="Genomic_DNA"/>
</dbReference>
<gene>
    <name evidence="1" type="ORF">SB48_HM08orf05550</name>
</gene>
<dbReference type="AlphaFoldDB" id="A0AAN0T7E0"/>
<protein>
    <submittedName>
        <fullName evidence="1">Uncharacterized protein</fullName>
    </submittedName>
</protein>
<proteinExistence type="predicted"/>
<evidence type="ECO:0000313" key="1">
    <source>
        <dbReference type="EMBL" id="AJO24267.1"/>
    </source>
</evidence>
<keyword evidence="2" id="KW-1185">Reference proteome</keyword>
<reference evidence="2" key="1">
    <citation type="submission" date="2015-01" db="EMBL/GenBank/DDBJ databases">
        <title>Comparative genome analysis of Bacillus coagulans HM-08, Clostridium butyricum HM-68, Bacillus subtilis HM-66 and Bacillus paralicheniformis BL-09.</title>
        <authorList>
            <person name="Zhang H."/>
        </authorList>
    </citation>
    <scope>NUCLEOTIDE SEQUENCE [LARGE SCALE GENOMIC DNA]</scope>
    <source>
        <strain evidence="2">HM-08</strain>
    </source>
</reference>